<feature type="signal peptide" evidence="2">
    <location>
        <begin position="1"/>
        <end position="19"/>
    </location>
</feature>
<dbReference type="PANTHER" id="PTHR33454:SF8">
    <property type="entry name" value="DELTA GLIADIN-D1"/>
    <property type="match status" value="1"/>
</dbReference>
<keyword evidence="7" id="KW-1185">Reference proteome</keyword>
<reference evidence="6" key="3">
    <citation type="submission" date="2018-08" db="EMBL/GenBank/DDBJ databases">
        <authorList>
            <person name="Rossello M."/>
        </authorList>
    </citation>
    <scope>NUCLEOTIDE SEQUENCE [LARGE SCALE GENOMIC DNA]</scope>
    <source>
        <strain evidence="6">cv. Chinese Spring</strain>
    </source>
</reference>
<feature type="chain" id="PRO_5044556690" evidence="2">
    <location>
        <begin position="20"/>
        <end position="317"/>
    </location>
</feature>
<feature type="region of interest" description="Disordered" evidence="1">
    <location>
        <begin position="51"/>
        <end position="82"/>
    </location>
</feature>
<dbReference type="PRINTS" id="PR00208">
    <property type="entry name" value="GLIADGLUTEN"/>
</dbReference>
<dbReference type="Proteomes" id="UP000019116">
    <property type="component" value="Chromosome 1B"/>
</dbReference>
<dbReference type="EnsemblPlants" id="TraesCS1B02G010600.1">
    <property type="protein sequence ID" value="TraesCS1B02G010600.1.cds1"/>
    <property type="gene ID" value="TraesCS1B02G010600"/>
</dbReference>
<dbReference type="PRINTS" id="PR00209">
    <property type="entry name" value="GLIADIN"/>
</dbReference>
<dbReference type="EMBL" id="MG560141">
    <property type="protein sequence ID" value="ATY51551.1"/>
    <property type="molecule type" value="Genomic_DNA"/>
</dbReference>
<dbReference type="AlphaFoldDB" id="A0A1D6RER0"/>
<dbReference type="RefSeq" id="XP_044361521.1">
    <property type="nucleotide sequence ID" value="XM_044505586.1"/>
</dbReference>
<dbReference type="Gramene" id="TraesCS1B02G010600.1">
    <property type="protein sequence ID" value="TraesCS1B02G010600.1.cds1"/>
    <property type="gene ID" value="TraesCS1B02G010600"/>
</dbReference>
<dbReference type="Gene3D" id="1.10.110.10">
    <property type="entry name" value="Plant lipid-transfer and hydrophobic proteins"/>
    <property type="match status" value="1"/>
</dbReference>
<proteinExistence type="predicted"/>
<accession>A0A1D6RER0</accession>
<accession>A0A9R1IN17</accession>
<evidence type="ECO:0000259" key="3">
    <source>
        <dbReference type="SMART" id="SM00499"/>
    </source>
</evidence>
<dbReference type="Pfam" id="PF13016">
    <property type="entry name" value="Gliadin"/>
    <property type="match status" value="1"/>
</dbReference>
<protein>
    <submittedName>
        <fullName evidence="4">Delta gliadin-B1</fullName>
    </submittedName>
</protein>
<feature type="region of interest" description="Disordered" evidence="1">
    <location>
        <begin position="117"/>
        <end position="161"/>
    </location>
</feature>
<dbReference type="PANTHER" id="PTHR33454">
    <property type="entry name" value="PROLAMIN PPROL 14P"/>
    <property type="match status" value="1"/>
</dbReference>
<reference evidence="6" key="4">
    <citation type="submission" date="2018-10" db="UniProtKB">
        <authorList>
            <consortium name="EnsemblPlants"/>
        </authorList>
    </citation>
    <scope>IDENTIFICATION</scope>
</reference>
<dbReference type="GO" id="GO:0045735">
    <property type="term" value="F:nutrient reservoir activity"/>
    <property type="evidence" value="ECO:0007669"/>
    <property type="project" value="InterPro"/>
</dbReference>
<evidence type="ECO:0000313" key="5">
    <source>
        <dbReference type="EMBL" id="AWK59760.1"/>
    </source>
</evidence>
<dbReference type="OrthoDB" id="691509at2759"/>
<gene>
    <name evidence="6" type="primary">LOC123083579</name>
    <name evidence="5" type="synonym">Gli-1</name>
</gene>
<dbReference type="SMART" id="SM00499">
    <property type="entry name" value="AAI"/>
    <property type="match status" value="1"/>
</dbReference>
<sequence length="317" mass="36575">MKILLVFALLVVSTTITTAIVQLDPSVHVQERPQQSFLQQQPLTQQQPLPLQEPQQPLFPQKEPQQPFSLQQPQPQEQQPYPQQPLLQQQLPQQHLFPQQPPQQQFPQQMPLPYEQQTFPQQQQQQPQFPQQQPFPQYQQPLTQQPYPQEQPLPQQQPSVEEKQQLNLCKEFLLQQCNPEEKLSLIQSVIPFLRPKTSQQNSCQLKRLQCCRQLARINEPSRCPAIHNIVHAIVMQQQHVDRGFGQPQPQQLGQGMPMQPQYQLGQGFILPQQLAQFKLVRLLVIQTLPMLCNVHVPSDCYTTSAPFGSMTAMNGGQ</sequence>
<name>A0A1D6RER0_WHEAT</name>
<dbReference type="InterPro" id="IPR001954">
    <property type="entry name" value="Glia_glutenin"/>
</dbReference>
<feature type="compositionally biased region" description="Low complexity" evidence="1">
    <location>
        <begin position="117"/>
        <end position="158"/>
    </location>
</feature>
<keyword evidence="2" id="KW-0732">Signal</keyword>
<dbReference type="InterPro" id="IPR016140">
    <property type="entry name" value="Bifunc_inhib/LTP/seed_store"/>
</dbReference>
<evidence type="ECO:0000313" key="6">
    <source>
        <dbReference type="EnsemblPlants" id="TraesCS1B02G010600.1.cds1"/>
    </source>
</evidence>
<evidence type="ECO:0000313" key="4">
    <source>
        <dbReference type="EMBL" id="ATY51551.1"/>
    </source>
</evidence>
<dbReference type="CDD" id="cd00261">
    <property type="entry name" value="AAI_SS"/>
    <property type="match status" value="1"/>
</dbReference>
<organism evidence="4">
    <name type="scientific">Triticum aestivum</name>
    <name type="common">Wheat</name>
    <dbReference type="NCBI Taxonomy" id="4565"/>
    <lineage>
        <taxon>Eukaryota</taxon>
        <taxon>Viridiplantae</taxon>
        <taxon>Streptophyta</taxon>
        <taxon>Embryophyta</taxon>
        <taxon>Tracheophyta</taxon>
        <taxon>Spermatophyta</taxon>
        <taxon>Magnoliopsida</taxon>
        <taxon>Liliopsida</taxon>
        <taxon>Poales</taxon>
        <taxon>Poaceae</taxon>
        <taxon>BOP clade</taxon>
        <taxon>Pooideae</taxon>
        <taxon>Triticodae</taxon>
        <taxon>Triticeae</taxon>
        <taxon>Triticinae</taxon>
        <taxon>Triticum</taxon>
    </lineage>
</organism>
<feature type="domain" description="Bifunctional inhibitor/plant lipid transfer protein/seed storage helical" evidence="3">
    <location>
        <begin position="169"/>
        <end position="300"/>
    </location>
</feature>
<reference evidence="4" key="1">
    <citation type="journal article" date="2018" name="Front. Plant Sci.">
        <title>Gene Duplication and Evolution Dynamics in the Homeologous Regions Harboring Multiple Prolamin and Resistance Gene Families in Hexaploid Wheat.</title>
        <authorList>
            <person name="Huo N."/>
            <person name="Zhang S."/>
            <person name="Zhu T."/>
            <person name="Dong L."/>
            <person name="Wang Y."/>
            <person name="Mohr T."/>
            <person name="Hu T."/>
            <person name="Liu Z."/>
            <person name="Dvorak J."/>
            <person name="Luo M.C."/>
            <person name="Wang D."/>
            <person name="Lee J.Y."/>
            <person name="Altenbach S."/>
            <person name="Gu Y.Q."/>
        </authorList>
    </citation>
    <scope>NUCLEOTIDE SEQUENCE</scope>
</reference>
<dbReference type="STRING" id="4565.A0A1D6RER0"/>
<evidence type="ECO:0000256" key="2">
    <source>
        <dbReference type="SAM" id="SignalP"/>
    </source>
</evidence>
<dbReference type="InterPro" id="IPR036312">
    <property type="entry name" value="Bifun_inhib/LTP/seed_sf"/>
</dbReference>
<dbReference type="SUPFAM" id="SSF47699">
    <property type="entry name" value="Bifunctional inhibitor/lipid-transfer protein/seed storage 2S albumin"/>
    <property type="match status" value="1"/>
</dbReference>
<dbReference type="Gramene" id="TraesCS1B03G0019800.1">
    <property type="protein sequence ID" value="TraesCS1B03G0019800.1.CDS1"/>
    <property type="gene ID" value="TraesCS1B03G0019800"/>
</dbReference>
<dbReference type="EMBL" id="MH347505">
    <property type="protein sequence ID" value="AWK59760.1"/>
    <property type="molecule type" value="Genomic_DNA"/>
</dbReference>
<evidence type="ECO:0000256" key="1">
    <source>
        <dbReference type="SAM" id="MobiDB-lite"/>
    </source>
</evidence>
<reference evidence="5" key="2">
    <citation type="submission" date="2018-05" db="EMBL/GenBank/DDBJ databases">
        <title>Gene duplication and evolution dynamics in the genomic regions harboring prolamin and resistance gene families in hexaploid wheat.</title>
        <authorList>
            <person name="Huo N."/>
            <person name="Altenbach S."/>
            <person name="Zhu T."/>
            <person name="Dong L."/>
            <person name="Wang Y."/>
            <person name="Mohr T."/>
            <person name="Zhang S."/>
            <person name="Hu T."/>
            <person name="Liu Z."/>
            <person name="Dvorak J."/>
            <person name="Luo M.-C."/>
            <person name="Wang D."/>
            <person name="Gu Y.Q."/>
        </authorList>
    </citation>
    <scope>NUCLEOTIDE SEQUENCE</scope>
</reference>
<dbReference type="GeneID" id="123083579"/>
<evidence type="ECO:0000313" key="7">
    <source>
        <dbReference type="Proteomes" id="UP000019116"/>
    </source>
</evidence>